<accession>A0A379F4A2</accession>
<name>A0A379F4A2_PROVU</name>
<dbReference type="AlphaFoldDB" id="A0A379F4A2"/>
<evidence type="ECO:0000313" key="3">
    <source>
        <dbReference type="Proteomes" id="UP000254331"/>
    </source>
</evidence>
<evidence type="ECO:0000313" key="2">
    <source>
        <dbReference type="EMBL" id="SUC14426.1"/>
    </source>
</evidence>
<feature type="region of interest" description="Disordered" evidence="1">
    <location>
        <begin position="83"/>
        <end position="105"/>
    </location>
</feature>
<protein>
    <submittedName>
        <fullName evidence="2">Uncharacterized protein</fullName>
    </submittedName>
</protein>
<dbReference type="RefSeq" id="WP_036976910.1">
    <property type="nucleotide sequence ID" value="NZ_UGTW01000001.1"/>
</dbReference>
<feature type="compositionally biased region" description="Basic and acidic residues" evidence="1">
    <location>
        <begin position="83"/>
        <end position="98"/>
    </location>
</feature>
<organism evidence="2 3">
    <name type="scientific">Proteus vulgaris</name>
    <dbReference type="NCBI Taxonomy" id="585"/>
    <lineage>
        <taxon>Bacteria</taxon>
        <taxon>Pseudomonadati</taxon>
        <taxon>Pseudomonadota</taxon>
        <taxon>Gammaproteobacteria</taxon>
        <taxon>Enterobacterales</taxon>
        <taxon>Morganellaceae</taxon>
        <taxon>Proteus</taxon>
    </lineage>
</organism>
<sequence length="105" mass="12773">MAKRNNALENMKKWMEVIPQCLQTESQKTFEDEVVSLELEMTKKKFVKRGFLPPEFKSESEKRRWLEAVVELERLDKKLNRAQKEVERLEESRREHINRNNLNRK</sequence>
<reference evidence="2 3" key="1">
    <citation type="submission" date="2018-06" db="EMBL/GenBank/DDBJ databases">
        <authorList>
            <consortium name="Pathogen Informatics"/>
            <person name="Doyle S."/>
        </authorList>
    </citation>
    <scope>NUCLEOTIDE SEQUENCE [LARGE SCALE GENOMIC DNA]</scope>
    <source>
        <strain evidence="2 3">NCTC10376</strain>
    </source>
</reference>
<evidence type="ECO:0000256" key="1">
    <source>
        <dbReference type="SAM" id="MobiDB-lite"/>
    </source>
</evidence>
<proteinExistence type="predicted"/>
<dbReference type="Proteomes" id="UP000254331">
    <property type="component" value="Unassembled WGS sequence"/>
</dbReference>
<dbReference type="EMBL" id="UGTW01000001">
    <property type="protein sequence ID" value="SUC14426.1"/>
    <property type="molecule type" value="Genomic_DNA"/>
</dbReference>
<gene>
    <name evidence="2" type="ORF">NCTC10376_00230</name>
</gene>